<dbReference type="RefSeq" id="XP_013385377.1">
    <property type="nucleotide sequence ID" value="XM_013529923.1"/>
</dbReference>
<reference evidence="3 4" key="1">
    <citation type="submission" date="2025-04" db="UniProtKB">
        <authorList>
            <consortium name="RefSeq"/>
        </authorList>
    </citation>
    <scope>IDENTIFICATION</scope>
    <source>
        <tissue evidence="3 4">Gonads</tissue>
    </source>
</reference>
<evidence type="ECO:0000256" key="1">
    <source>
        <dbReference type="SAM" id="MobiDB-lite"/>
    </source>
</evidence>
<dbReference type="GeneID" id="106155207"/>
<evidence type="ECO:0000313" key="5">
    <source>
        <dbReference type="RefSeq" id="XP_013385377.1"/>
    </source>
</evidence>
<feature type="region of interest" description="Disordered" evidence="1">
    <location>
        <begin position="1"/>
        <end position="20"/>
    </location>
</feature>
<dbReference type="Proteomes" id="UP000085678">
    <property type="component" value="Unplaced"/>
</dbReference>
<proteinExistence type="predicted"/>
<organism evidence="2 3">
    <name type="scientific">Lingula anatina</name>
    <name type="common">Brachiopod</name>
    <name type="synonym">Lingula unguis</name>
    <dbReference type="NCBI Taxonomy" id="7574"/>
    <lineage>
        <taxon>Eukaryota</taxon>
        <taxon>Metazoa</taxon>
        <taxon>Spiralia</taxon>
        <taxon>Lophotrochozoa</taxon>
        <taxon>Brachiopoda</taxon>
        <taxon>Linguliformea</taxon>
        <taxon>Lingulata</taxon>
        <taxon>Lingulida</taxon>
        <taxon>Linguloidea</taxon>
        <taxon>Lingulidae</taxon>
        <taxon>Lingula</taxon>
    </lineage>
</organism>
<evidence type="ECO:0000313" key="2">
    <source>
        <dbReference type="Proteomes" id="UP000085678"/>
    </source>
</evidence>
<dbReference type="PANTHER" id="PTHR37096">
    <property type="entry name" value="YALI0E33429P"/>
    <property type="match status" value="1"/>
</dbReference>
<dbReference type="PANTHER" id="PTHR37096:SF1">
    <property type="entry name" value="AAA+ ATPASE DOMAIN-CONTAINING PROTEIN"/>
    <property type="match status" value="1"/>
</dbReference>
<dbReference type="RefSeq" id="XP_013385375.1">
    <property type="nucleotide sequence ID" value="XM_013529921.1"/>
</dbReference>
<protein>
    <submittedName>
        <fullName evidence="3 4">Uncharacterized protein LOC106155207</fullName>
    </submittedName>
</protein>
<dbReference type="AlphaFoldDB" id="A0A1S3HH25"/>
<evidence type="ECO:0000313" key="4">
    <source>
        <dbReference type="RefSeq" id="XP_013385376.1"/>
    </source>
</evidence>
<gene>
    <name evidence="3 4 5" type="primary">LOC106155207</name>
</gene>
<sequence>MREHLLHPPPMTLDLRSPEGQSHQLTGVLSKVKQGLGGFLMDVSPLLQGSATLMGIPFPHRSEKDSHSLKGKSIEEILQSQAETLPAALRFYKTLVKKASEEYEKGHLPPCNLHPCSTHFANIRLKRDGSVVAVDRPAYIQVTQQERLMDVILSTSNGLFFTQLSDLLGHKVSPLWIDDLDAVSSHTLYMELKKSLLSQAEVLGHHLKEKNIPHFEEMYKFLGGRAYHYSQVLSVSNFENLLHGGDGEHWLNPLSPRAMRQAYLLLYPAMMSRGLVRRYGEPNWTKEEGKCIIKAMAKTVDGNIPMEFFIKDESVSIPALKKLSRMNVLGYKPEMGQPLGCGTIIPSSPLQLVYIKRLAETF</sequence>
<keyword evidence="2" id="KW-1185">Reference proteome</keyword>
<name>A0A1S3HH25_LINAN</name>
<dbReference type="RefSeq" id="XP_013385376.1">
    <property type="nucleotide sequence ID" value="XM_013529922.1"/>
</dbReference>
<dbReference type="InterPro" id="IPR051667">
    <property type="entry name" value="Archaeal_ATPase_domain"/>
</dbReference>
<accession>A0A1S3HH25</accession>
<dbReference type="KEGG" id="lak:106155207"/>
<evidence type="ECO:0000313" key="3">
    <source>
        <dbReference type="RefSeq" id="XP_013385375.1"/>
    </source>
</evidence>